<protein>
    <submittedName>
        <fullName evidence="3">Uncharacterized protein</fullName>
    </submittedName>
</protein>
<dbReference type="Proteomes" id="UP000324748">
    <property type="component" value="Unassembled WGS sequence"/>
</dbReference>
<feature type="region of interest" description="Disordered" evidence="1">
    <location>
        <begin position="13"/>
        <end position="50"/>
    </location>
</feature>
<accession>A0A5B0SGC8</accession>
<evidence type="ECO:0000256" key="1">
    <source>
        <dbReference type="SAM" id="MobiDB-lite"/>
    </source>
</evidence>
<sequence length="79" mass="8635">MPVVYDLDSPICPIGAPSRENARHRNLKPSQQAAPKVTPGPTSSRANRRQGMIFNVQDLPQELKDLQGKTASQKPTTPT</sequence>
<dbReference type="OrthoDB" id="2495773at2759"/>
<dbReference type="EMBL" id="VDEP01000015">
    <property type="protein sequence ID" value="KAA1136927.1"/>
    <property type="molecule type" value="Genomic_DNA"/>
</dbReference>
<evidence type="ECO:0000313" key="3">
    <source>
        <dbReference type="EMBL" id="KAA1136927.1"/>
    </source>
</evidence>
<dbReference type="Proteomes" id="UP000325313">
    <property type="component" value="Unassembled WGS sequence"/>
</dbReference>
<keyword evidence="4" id="KW-1185">Reference proteome</keyword>
<reference evidence="4 5" key="1">
    <citation type="submission" date="2019-05" db="EMBL/GenBank/DDBJ databases">
        <title>Emergence of the Ug99 lineage of the wheat stem rust pathogen through somatic hybridization.</title>
        <authorList>
            <person name="Li F."/>
            <person name="Upadhyaya N.M."/>
            <person name="Sperschneider J."/>
            <person name="Matny O."/>
            <person name="Nguyen-Phuc H."/>
            <person name="Mago R."/>
            <person name="Raley C."/>
            <person name="Miller M.E."/>
            <person name="Silverstein K.A.T."/>
            <person name="Henningsen E."/>
            <person name="Hirsch C.D."/>
            <person name="Visser B."/>
            <person name="Pretorius Z.A."/>
            <person name="Steffenson B.J."/>
            <person name="Schwessinger B."/>
            <person name="Dodds P.N."/>
            <person name="Figueroa M."/>
        </authorList>
    </citation>
    <scope>NUCLEOTIDE SEQUENCE [LARGE SCALE GENOMIC DNA]</scope>
    <source>
        <strain evidence="2">21-0</strain>
        <strain evidence="3 5">Ug99</strain>
    </source>
</reference>
<comment type="caution">
    <text evidence="3">The sequence shown here is derived from an EMBL/GenBank/DDBJ whole genome shotgun (WGS) entry which is preliminary data.</text>
</comment>
<dbReference type="EMBL" id="VSWC01000170">
    <property type="protein sequence ID" value="KAA1071321.1"/>
    <property type="molecule type" value="Genomic_DNA"/>
</dbReference>
<organism evidence="3 5">
    <name type="scientific">Puccinia graminis f. sp. tritici</name>
    <dbReference type="NCBI Taxonomy" id="56615"/>
    <lineage>
        <taxon>Eukaryota</taxon>
        <taxon>Fungi</taxon>
        <taxon>Dikarya</taxon>
        <taxon>Basidiomycota</taxon>
        <taxon>Pucciniomycotina</taxon>
        <taxon>Pucciniomycetes</taxon>
        <taxon>Pucciniales</taxon>
        <taxon>Pucciniaceae</taxon>
        <taxon>Puccinia</taxon>
    </lineage>
</organism>
<evidence type="ECO:0000313" key="5">
    <source>
        <dbReference type="Proteomes" id="UP000325313"/>
    </source>
</evidence>
<proteinExistence type="predicted"/>
<dbReference type="AlphaFoldDB" id="A0A5B0SGC8"/>
<name>A0A5B0SGC8_PUCGR</name>
<gene>
    <name evidence="2" type="ORF">PGT21_003426</name>
    <name evidence="3" type="ORF">PGTUg99_006539</name>
</gene>
<evidence type="ECO:0000313" key="4">
    <source>
        <dbReference type="Proteomes" id="UP000324748"/>
    </source>
</evidence>
<evidence type="ECO:0000313" key="2">
    <source>
        <dbReference type="EMBL" id="KAA1071321.1"/>
    </source>
</evidence>